<dbReference type="Pfam" id="PF00646">
    <property type="entry name" value="F-box"/>
    <property type="match status" value="1"/>
</dbReference>
<dbReference type="PROSITE" id="PS50181">
    <property type="entry name" value="FBOX"/>
    <property type="match status" value="1"/>
</dbReference>
<dbReference type="InterPro" id="IPR006566">
    <property type="entry name" value="FBD"/>
</dbReference>
<dbReference type="Pfam" id="PF08387">
    <property type="entry name" value="FBD"/>
    <property type="match status" value="1"/>
</dbReference>
<evidence type="ECO:0000259" key="1">
    <source>
        <dbReference type="PROSITE" id="PS50181"/>
    </source>
</evidence>
<dbReference type="SUPFAM" id="SSF81383">
    <property type="entry name" value="F-box domain"/>
    <property type="match status" value="1"/>
</dbReference>
<comment type="caution">
    <text evidence="2">The sequence shown here is derived from an EMBL/GenBank/DDBJ whole genome shotgun (WGS) entry which is preliminary data.</text>
</comment>
<dbReference type="SUPFAM" id="SSF52047">
    <property type="entry name" value="RNI-like"/>
    <property type="match status" value="1"/>
</dbReference>
<reference evidence="2 3" key="1">
    <citation type="journal article" date="2017" name="Nat. Commun.">
        <title>Genome assembly with in vitro proximity ligation data and whole-genome triplication in lettuce.</title>
        <authorList>
            <person name="Reyes-Chin-Wo S."/>
            <person name="Wang Z."/>
            <person name="Yang X."/>
            <person name="Kozik A."/>
            <person name="Arikit S."/>
            <person name="Song C."/>
            <person name="Xia L."/>
            <person name="Froenicke L."/>
            <person name="Lavelle D.O."/>
            <person name="Truco M.J."/>
            <person name="Xia R."/>
            <person name="Zhu S."/>
            <person name="Xu C."/>
            <person name="Xu H."/>
            <person name="Xu X."/>
            <person name="Cox K."/>
            <person name="Korf I."/>
            <person name="Meyers B.C."/>
            <person name="Michelmore R.W."/>
        </authorList>
    </citation>
    <scope>NUCLEOTIDE SEQUENCE [LARGE SCALE GENOMIC DNA]</scope>
    <source>
        <strain evidence="3">cv. Salinas</strain>
        <tissue evidence="2">Seedlings</tissue>
    </source>
</reference>
<dbReference type="PANTHER" id="PTHR31639:SF333">
    <property type="entry name" value="F-BOX DOMAIN, FBD DOMAIN, LEUCINE-RICH REPEAT DOMAIN, L DOMAIN-LIKE PROTEIN-RELATED"/>
    <property type="match status" value="1"/>
</dbReference>
<protein>
    <recommendedName>
        <fullName evidence="1">F-box domain-containing protein</fullName>
    </recommendedName>
</protein>
<dbReference type="AlphaFoldDB" id="A0A9R1WN49"/>
<sequence>MFKDKTNIFFLEIQQLCHLPIKKEIIFTFQEIFAESNGRVVSCVGEDRISNLPEHLIDSILERIPVQDTVRTSIISKSWRYRWTKLKAVVFDKHFSNKFAKNGAFGRNGFVRIINQVLFLHKGPILKFHLNIPNMVLDSFLEVDQWMSFLSRQGVTELVLTNLNQRYELPSYLFCFLELRKLELQNCFYKPLEFEGFLNLEELFLKDIDFGASLSGAKVNLPQLKKLSLYWCINVYNFNIKATKLQYLEVLTCPDAMLIQLLDSPCLFEVVIILQNRIQDYEQAEKTNLATIFSNLPTVRTFGIDSYFVKFLAAEKIPKLLPHPICSLKCLWLLFFQLGDLDLLHAALCLLRNSPNLESLHMYMQDMQVDPRVDVGPASNHLESPNCLDCTLDQLQTVEITYLEGSKPELLFIKLLLAHSPSLEKLTITASGDLDAKKILAISKDVMRFPRASPKAEVVYLNSEA</sequence>
<dbReference type="Gene3D" id="3.80.10.10">
    <property type="entry name" value="Ribonuclease Inhibitor"/>
    <property type="match status" value="1"/>
</dbReference>
<dbReference type="InterPro" id="IPR036047">
    <property type="entry name" value="F-box-like_dom_sf"/>
</dbReference>
<organism evidence="2 3">
    <name type="scientific">Lactuca sativa</name>
    <name type="common">Garden lettuce</name>
    <dbReference type="NCBI Taxonomy" id="4236"/>
    <lineage>
        <taxon>Eukaryota</taxon>
        <taxon>Viridiplantae</taxon>
        <taxon>Streptophyta</taxon>
        <taxon>Embryophyta</taxon>
        <taxon>Tracheophyta</taxon>
        <taxon>Spermatophyta</taxon>
        <taxon>Magnoliopsida</taxon>
        <taxon>eudicotyledons</taxon>
        <taxon>Gunneridae</taxon>
        <taxon>Pentapetalae</taxon>
        <taxon>asterids</taxon>
        <taxon>campanulids</taxon>
        <taxon>Asterales</taxon>
        <taxon>Asteraceae</taxon>
        <taxon>Cichorioideae</taxon>
        <taxon>Cichorieae</taxon>
        <taxon>Lactucinae</taxon>
        <taxon>Lactuca</taxon>
    </lineage>
</organism>
<name>A0A9R1WN49_LACSA</name>
<feature type="domain" description="F-box" evidence="1">
    <location>
        <begin position="46"/>
        <end position="98"/>
    </location>
</feature>
<proteinExistence type="predicted"/>
<dbReference type="PANTHER" id="PTHR31639">
    <property type="entry name" value="F-BOX PROTEIN-LIKE"/>
    <property type="match status" value="1"/>
</dbReference>
<dbReference type="Proteomes" id="UP000235145">
    <property type="component" value="Unassembled WGS sequence"/>
</dbReference>
<gene>
    <name evidence="2" type="ORF">LSAT_V11C100032600</name>
</gene>
<dbReference type="SMART" id="SM00579">
    <property type="entry name" value="FBD"/>
    <property type="match status" value="1"/>
</dbReference>
<dbReference type="InterPro" id="IPR032675">
    <property type="entry name" value="LRR_dom_sf"/>
</dbReference>
<keyword evidence="3" id="KW-1185">Reference proteome</keyword>
<dbReference type="InterPro" id="IPR055411">
    <property type="entry name" value="LRR_FXL15/At3g58940/PEG3-like"/>
</dbReference>
<dbReference type="InterPro" id="IPR001810">
    <property type="entry name" value="F-box_dom"/>
</dbReference>
<accession>A0A9R1WN49</accession>
<dbReference type="Pfam" id="PF24758">
    <property type="entry name" value="LRR_At5g56370"/>
    <property type="match status" value="1"/>
</dbReference>
<dbReference type="EMBL" id="NBSK02000001">
    <property type="protein sequence ID" value="KAJ0225780.1"/>
    <property type="molecule type" value="Genomic_DNA"/>
</dbReference>
<evidence type="ECO:0000313" key="2">
    <source>
        <dbReference type="EMBL" id="KAJ0225780.1"/>
    </source>
</evidence>
<evidence type="ECO:0000313" key="3">
    <source>
        <dbReference type="Proteomes" id="UP000235145"/>
    </source>
</evidence>